<feature type="signal peptide" evidence="1">
    <location>
        <begin position="1"/>
        <end position="22"/>
    </location>
</feature>
<keyword evidence="1" id="KW-0732">Signal</keyword>
<dbReference type="InterPro" id="IPR010827">
    <property type="entry name" value="BamA/TamA_POTRA"/>
</dbReference>
<evidence type="ECO:0000256" key="1">
    <source>
        <dbReference type="SAM" id="SignalP"/>
    </source>
</evidence>
<organism evidence="3 4">
    <name type="scientific">Puia dinghuensis</name>
    <dbReference type="NCBI Taxonomy" id="1792502"/>
    <lineage>
        <taxon>Bacteria</taxon>
        <taxon>Pseudomonadati</taxon>
        <taxon>Bacteroidota</taxon>
        <taxon>Chitinophagia</taxon>
        <taxon>Chitinophagales</taxon>
        <taxon>Chitinophagaceae</taxon>
        <taxon>Puia</taxon>
    </lineage>
</organism>
<dbReference type="GO" id="GO:0019867">
    <property type="term" value="C:outer membrane"/>
    <property type="evidence" value="ECO:0007669"/>
    <property type="project" value="InterPro"/>
</dbReference>
<comment type="caution">
    <text evidence="3">The sequence shown here is derived from an EMBL/GenBank/DDBJ whole genome shotgun (WGS) entry which is preliminary data.</text>
</comment>
<dbReference type="Proteomes" id="UP000607559">
    <property type="component" value="Unassembled WGS sequence"/>
</dbReference>
<protein>
    <recommendedName>
        <fullName evidence="2">POTRA domain-containing protein</fullName>
    </recommendedName>
</protein>
<feature type="chain" id="PRO_5035214383" description="POTRA domain-containing protein" evidence="1">
    <location>
        <begin position="23"/>
        <end position="462"/>
    </location>
</feature>
<dbReference type="Pfam" id="PF07244">
    <property type="entry name" value="POTRA"/>
    <property type="match status" value="1"/>
</dbReference>
<evidence type="ECO:0000313" key="4">
    <source>
        <dbReference type="Proteomes" id="UP000607559"/>
    </source>
</evidence>
<evidence type="ECO:0000259" key="2">
    <source>
        <dbReference type="Pfam" id="PF07244"/>
    </source>
</evidence>
<sequence length="462" mass="53536">MPSGRKYLLLFLPLFFALPTLAQIPCVVGQIIVTGNKKTKNYIIRRELSFKSGDTLTLNNLVNAFRTAHDRLINTHLFNEVIIFAKDFRGYTVDVEIDVKERWYIFPLPYFKPVDRNISAWAQKNYSLSRVNYGGKFAHYNFTGRNDNLTAWLITGYTRQFELYYNQPYADNALKQGFGFGFNFAQLREVDVLTVNNTQGFINSDTIPYAGKYLTRQLSFSARYFYRPGLKVRHTVNGNVVSTSIDSAVAVWNPHYFSNGKRSLVYPELTYTFNYTDVDYVSYPLDGIIFESSLTRRGIDRDMNLWQWSARLTRSWPLARKWWFGVQSIGVVKLPLSQPFYDQSLLGYGDLYLRGLDRYVIDGTAGGVIRNTLFHQLFHFDIPFTHNVSFDHIPIHIYATAFSDCGYAYNRDFKANSLVNQLLYTAGFGIDIVTFYDLSFKFDYSFNQLGQNGLFLHIRNDF</sequence>
<gene>
    <name evidence="3" type="ORF">GCM10011511_36370</name>
</gene>
<dbReference type="RefSeq" id="WP_188934315.1">
    <property type="nucleotide sequence ID" value="NZ_BMJC01000004.1"/>
</dbReference>
<dbReference type="AlphaFoldDB" id="A0A8J2XUY0"/>
<accession>A0A8J2XUY0</accession>
<name>A0A8J2XUY0_9BACT</name>
<reference evidence="3" key="2">
    <citation type="submission" date="2020-09" db="EMBL/GenBank/DDBJ databases">
        <authorList>
            <person name="Sun Q."/>
            <person name="Zhou Y."/>
        </authorList>
    </citation>
    <scope>NUCLEOTIDE SEQUENCE</scope>
    <source>
        <strain evidence="3">CGMCC 1.15448</strain>
    </source>
</reference>
<dbReference type="EMBL" id="BMJC01000004">
    <property type="protein sequence ID" value="GGB09576.1"/>
    <property type="molecule type" value="Genomic_DNA"/>
</dbReference>
<dbReference type="Gene3D" id="2.40.160.50">
    <property type="entry name" value="membrane protein fhac: a member of the omp85/tpsb transporter family"/>
    <property type="match status" value="1"/>
</dbReference>
<proteinExistence type="predicted"/>
<keyword evidence="4" id="KW-1185">Reference proteome</keyword>
<evidence type="ECO:0000313" key="3">
    <source>
        <dbReference type="EMBL" id="GGB09576.1"/>
    </source>
</evidence>
<dbReference type="Gene3D" id="3.10.20.310">
    <property type="entry name" value="membrane protein fhac"/>
    <property type="match status" value="1"/>
</dbReference>
<feature type="domain" description="POTRA" evidence="2">
    <location>
        <begin position="28"/>
        <end position="102"/>
    </location>
</feature>
<reference evidence="3" key="1">
    <citation type="journal article" date="2014" name="Int. J. Syst. Evol. Microbiol.">
        <title>Complete genome sequence of Corynebacterium casei LMG S-19264T (=DSM 44701T), isolated from a smear-ripened cheese.</title>
        <authorList>
            <consortium name="US DOE Joint Genome Institute (JGI-PGF)"/>
            <person name="Walter F."/>
            <person name="Albersmeier A."/>
            <person name="Kalinowski J."/>
            <person name="Ruckert C."/>
        </authorList>
    </citation>
    <scope>NUCLEOTIDE SEQUENCE</scope>
    <source>
        <strain evidence="3">CGMCC 1.15448</strain>
    </source>
</reference>